<evidence type="ECO:0000256" key="1">
    <source>
        <dbReference type="SAM" id="Coils"/>
    </source>
</evidence>
<evidence type="ECO:0008006" key="4">
    <source>
        <dbReference type="Google" id="ProtNLM"/>
    </source>
</evidence>
<dbReference type="InterPro" id="IPR032675">
    <property type="entry name" value="LRR_dom_sf"/>
</dbReference>
<dbReference type="Gene3D" id="3.80.10.10">
    <property type="entry name" value="Ribonuclease Inhibitor"/>
    <property type="match status" value="1"/>
</dbReference>
<gene>
    <name evidence="2" type="ORF">FB45DRAFT_1054162</name>
</gene>
<sequence length="338" mass="38288">MFIQALQAQIDQASADIERQKELLKNLERNKSLLQRQLNDLRDRIARLPLEISSDIFIRCLPSRPGPEIFPSIPMLFLEICSTWTDIALSTPALWARVHFELSRPRGFNQLLTLWFQRSGGHPLHISVTGLMDDDVATIPRPLPLLQSLFICGREDLTLESLPFIQLLRLSPTLFELTIREVEFDEGVNIAAEKLVLPKLCRLIFGCGFDGTAEYDVLTFIFAPHLETLRLGEGTSYDDWRITSFLDRSKPPLQELILDGPENSDGADELYSLLARVATVTRLDLRSPQQSTMEDLFKPLAETPCGILQSLQTPRIHSSARKFQCPMGKRDSYAIDSP</sequence>
<evidence type="ECO:0000313" key="2">
    <source>
        <dbReference type="EMBL" id="KAJ7641727.1"/>
    </source>
</evidence>
<accession>A0AAD7CA33</accession>
<dbReference type="Proteomes" id="UP001221142">
    <property type="component" value="Unassembled WGS sequence"/>
</dbReference>
<keyword evidence="1" id="KW-0175">Coiled coil</keyword>
<protein>
    <recommendedName>
        <fullName evidence="4">F-box domain-containing protein</fullName>
    </recommendedName>
</protein>
<proteinExistence type="predicted"/>
<dbReference type="AlphaFoldDB" id="A0AAD7CA33"/>
<dbReference type="EMBL" id="JARKIF010000004">
    <property type="protein sequence ID" value="KAJ7641727.1"/>
    <property type="molecule type" value="Genomic_DNA"/>
</dbReference>
<evidence type="ECO:0000313" key="3">
    <source>
        <dbReference type="Proteomes" id="UP001221142"/>
    </source>
</evidence>
<keyword evidence="3" id="KW-1185">Reference proteome</keyword>
<comment type="caution">
    <text evidence="2">The sequence shown here is derived from an EMBL/GenBank/DDBJ whole genome shotgun (WGS) entry which is preliminary data.</text>
</comment>
<organism evidence="2 3">
    <name type="scientific">Roridomyces roridus</name>
    <dbReference type="NCBI Taxonomy" id="1738132"/>
    <lineage>
        <taxon>Eukaryota</taxon>
        <taxon>Fungi</taxon>
        <taxon>Dikarya</taxon>
        <taxon>Basidiomycota</taxon>
        <taxon>Agaricomycotina</taxon>
        <taxon>Agaricomycetes</taxon>
        <taxon>Agaricomycetidae</taxon>
        <taxon>Agaricales</taxon>
        <taxon>Marasmiineae</taxon>
        <taxon>Mycenaceae</taxon>
        <taxon>Roridomyces</taxon>
    </lineage>
</organism>
<reference evidence="2" key="1">
    <citation type="submission" date="2023-03" db="EMBL/GenBank/DDBJ databases">
        <title>Massive genome expansion in bonnet fungi (Mycena s.s.) driven by repeated elements and novel gene families across ecological guilds.</title>
        <authorList>
            <consortium name="Lawrence Berkeley National Laboratory"/>
            <person name="Harder C.B."/>
            <person name="Miyauchi S."/>
            <person name="Viragh M."/>
            <person name="Kuo A."/>
            <person name="Thoen E."/>
            <person name="Andreopoulos B."/>
            <person name="Lu D."/>
            <person name="Skrede I."/>
            <person name="Drula E."/>
            <person name="Henrissat B."/>
            <person name="Morin E."/>
            <person name="Kohler A."/>
            <person name="Barry K."/>
            <person name="LaButti K."/>
            <person name="Morin E."/>
            <person name="Salamov A."/>
            <person name="Lipzen A."/>
            <person name="Mereny Z."/>
            <person name="Hegedus B."/>
            <person name="Baldrian P."/>
            <person name="Stursova M."/>
            <person name="Weitz H."/>
            <person name="Taylor A."/>
            <person name="Grigoriev I.V."/>
            <person name="Nagy L.G."/>
            <person name="Martin F."/>
            <person name="Kauserud H."/>
        </authorList>
    </citation>
    <scope>NUCLEOTIDE SEQUENCE</scope>
    <source>
        <strain evidence="2">9284</strain>
    </source>
</reference>
<name>A0AAD7CA33_9AGAR</name>
<dbReference type="SUPFAM" id="SSF52047">
    <property type="entry name" value="RNI-like"/>
    <property type="match status" value="1"/>
</dbReference>
<feature type="coiled-coil region" evidence="1">
    <location>
        <begin position="3"/>
        <end position="44"/>
    </location>
</feature>